<evidence type="ECO:0000313" key="2">
    <source>
        <dbReference type="EMBL" id="ROT72453.1"/>
    </source>
</evidence>
<comment type="caution">
    <text evidence="2">The sequence shown here is derived from an EMBL/GenBank/DDBJ whole genome shotgun (WGS) entry which is preliminary data.</text>
</comment>
<reference evidence="2 3" key="2">
    <citation type="submission" date="2019-01" db="EMBL/GenBank/DDBJ databases">
        <title>The decoding of complex shrimp genome reveals the adaptation for benthos swimmer, frequently molting mechanism and breeding impact on genome.</title>
        <authorList>
            <person name="Sun Y."/>
            <person name="Gao Y."/>
            <person name="Yu Y."/>
        </authorList>
    </citation>
    <scope>NUCLEOTIDE SEQUENCE [LARGE SCALE GENOMIC DNA]</scope>
    <source>
        <tissue evidence="2">Muscle</tissue>
    </source>
</reference>
<dbReference type="OrthoDB" id="9523568at2759"/>
<dbReference type="AlphaFoldDB" id="A0A423T7M5"/>
<feature type="compositionally biased region" description="Basic and acidic residues" evidence="1">
    <location>
        <begin position="191"/>
        <end position="201"/>
    </location>
</feature>
<evidence type="ECO:0000313" key="3">
    <source>
        <dbReference type="Proteomes" id="UP000283509"/>
    </source>
</evidence>
<protein>
    <submittedName>
        <fullName evidence="2">Uncharacterized protein</fullName>
    </submittedName>
</protein>
<proteinExistence type="predicted"/>
<sequence length="201" mass="22556">MSLPSRVTGGPIRLKDDYVGRRSLSSLTLPSSLPSSQARVPLSEEPPLLRPKERHVQSLSYWKVGCAESVWSLKIPLAPLMDKEIFGTGVSIKEEISGDVTEEMWLEVKEEPYADEANDEVFSLSVGIRRSGFTYANVNKEKEPSERVIYCSVNIKRRLRGRSRSSLTLPSPLLSSEARVPLSEEPPMLRPTERHMQSQSC</sequence>
<gene>
    <name evidence="2" type="ORF">C7M84_009159</name>
</gene>
<reference evidence="2 3" key="1">
    <citation type="submission" date="2018-04" db="EMBL/GenBank/DDBJ databases">
        <authorList>
            <person name="Zhang X."/>
            <person name="Yuan J."/>
            <person name="Li F."/>
            <person name="Xiang J."/>
        </authorList>
    </citation>
    <scope>NUCLEOTIDE SEQUENCE [LARGE SCALE GENOMIC DNA]</scope>
    <source>
        <tissue evidence="2">Muscle</tissue>
    </source>
</reference>
<feature type="compositionally biased region" description="Low complexity" evidence="1">
    <location>
        <begin position="26"/>
        <end position="36"/>
    </location>
</feature>
<accession>A0A423T7M5</accession>
<dbReference type="Proteomes" id="UP000283509">
    <property type="component" value="Unassembled WGS sequence"/>
</dbReference>
<feature type="region of interest" description="Disordered" evidence="1">
    <location>
        <begin position="26"/>
        <end position="46"/>
    </location>
</feature>
<dbReference type="EMBL" id="QCYY01002155">
    <property type="protein sequence ID" value="ROT72453.1"/>
    <property type="molecule type" value="Genomic_DNA"/>
</dbReference>
<feature type="region of interest" description="Disordered" evidence="1">
    <location>
        <begin position="178"/>
        <end position="201"/>
    </location>
</feature>
<evidence type="ECO:0000256" key="1">
    <source>
        <dbReference type="SAM" id="MobiDB-lite"/>
    </source>
</evidence>
<keyword evidence="3" id="KW-1185">Reference proteome</keyword>
<name>A0A423T7M5_PENVA</name>
<organism evidence="2 3">
    <name type="scientific">Penaeus vannamei</name>
    <name type="common">Whiteleg shrimp</name>
    <name type="synonym">Litopenaeus vannamei</name>
    <dbReference type="NCBI Taxonomy" id="6689"/>
    <lineage>
        <taxon>Eukaryota</taxon>
        <taxon>Metazoa</taxon>
        <taxon>Ecdysozoa</taxon>
        <taxon>Arthropoda</taxon>
        <taxon>Crustacea</taxon>
        <taxon>Multicrustacea</taxon>
        <taxon>Malacostraca</taxon>
        <taxon>Eumalacostraca</taxon>
        <taxon>Eucarida</taxon>
        <taxon>Decapoda</taxon>
        <taxon>Dendrobranchiata</taxon>
        <taxon>Penaeoidea</taxon>
        <taxon>Penaeidae</taxon>
        <taxon>Penaeus</taxon>
    </lineage>
</organism>